<dbReference type="Proteomes" id="UP000198565">
    <property type="component" value="Unassembled WGS sequence"/>
</dbReference>
<keyword evidence="2" id="KW-1185">Reference proteome</keyword>
<evidence type="ECO:0000313" key="1">
    <source>
        <dbReference type="EMBL" id="SFM31507.1"/>
    </source>
</evidence>
<dbReference type="AlphaFoldDB" id="A0A1I4PUN4"/>
<dbReference type="STRING" id="334253.SAMN04487943_11329"/>
<protein>
    <recommendedName>
        <fullName evidence="3">DUF503 domain-containing protein</fullName>
    </recommendedName>
</protein>
<dbReference type="InterPro" id="IPR007546">
    <property type="entry name" value="DUF503"/>
</dbReference>
<proteinExistence type="predicted"/>
<sequence length="92" mass="10709">MITYAEVEIFLYECHSLKDKRSVLKRIKSRLSKDLNIAISEMDYQDLWQRSKLGIVAVSESSEISQQIIQQALSLLDSFTEIERTITNTEIR</sequence>
<gene>
    <name evidence="1" type="ORF">SAMN04487943_11329</name>
</gene>
<dbReference type="RefSeq" id="WP_091485391.1">
    <property type="nucleotide sequence ID" value="NZ_FOTR01000013.1"/>
</dbReference>
<reference evidence="2" key="1">
    <citation type="submission" date="2016-10" db="EMBL/GenBank/DDBJ databases">
        <authorList>
            <person name="Varghese N."/>
            <person name="Submissions S."/>
        </authorList>
    </citation>
    <scope>NUCLEOTIDE SEQUENCE [LARGE SCALE GENOMIC DNA]</scope>
    <source>
        <strain evidence="2">CGMCC 1.4250</strain>
    </source>
</reference>
<dbReference type="SUPFAM" id="SSF103007">
    <property type="entry name" value="Hypothetical protein TT1725"/>
    <property type="match status" value="1"/>
</dbReference>
<evidence type="ECO:0008006" key="3">
    <source>
        <dbReference type="Google" id="ProtNLM"/>
    </source>
</evidence>
<dbReference type="OrthoDB" id="9809023at2"/>
<dbReference type="InterPro" id="IPR036746">
    <property type="entry name" value="TT1725-like_sf"/>
</dbReference>
<dbReference type="Gene3D" id="3.30.70.1120">
    <property type="entry name" value="TT1725-like"/>
    <property type="match status" value="1"/>
</dbReference>
<dbReference type="Pfam" id="PF04456">
    <property type="entry name" value="DUF503"/>
    <property type="match status" value="1"/>
</dbReference>
<evidence type="ECO:0000313" key="2">
    <source>
        <dbReference type="Proteomes" id="UP000198565"/>
    </source>
</evidence>
<dbReference type="PANTHER" id="PTHR36441">
    <property type="entry name" value="HYPOTHETICAL CYTOSOLIC PROTEIN"/>
    <property type="match status" value="1"/>
</dbReference>
<dbReference type="EMBL" id="FOTR01000013">
    <property type="protein sequence ID" value="SFM31507.1"/>
    <property type="molecule type" value="Genomic_DNA"/>
</dbReference>
<organism evidence="1 2">
    <name type="scientific">Gracilibacillus orientalis</name>
    <dbReference type="NCBI Taxonomy" id="334253"/>
    <lineage>
        <taxon>Bacteria</taxon>
        <taxon>Bacillati</taxon>
        <taxon>Bacillota</taxon>
        <taxon>Bacilli</taxon>
        <taxon>Bacillales</taxon>
        <taxon>Bacillaceae</taxon>
        <taxon>Gracilibacillus</taxon>
    </lineage>
</organism>
<accession>A0A1I4PUN4</accession>
<dbReference type="PANTHER" id="PTHR36441:SF1">
    <property type="entry name" value="DUF503 DOMAIN-CONTAINING PROTEIN"/>
    <property type="match status" value="1"/>
</dbReference>
<name>A0A1I4PUN4_9BACI</name>